<dbReference type="AlphaFoldDB" id="A0A644Z7E3"/>
<organism evidence="1">
    <name type="scientific">bioreactor metagenome</name>
    <dbReference type="NCBI Taxonomy" id="1076179"/>
    <lineage>
        <taxon>unclassified sequences</taxon>
        <taxon>metagenomes</taxon>
        <taxon>ecological metagenomes</taxon>
    </lineage>
</organism>
<comment type="caution">
    <text evidence="1">The sequence shown here is derived from an EMBL/GenBank/DDBJ whole genome shotgun (WGS) entry which is preliminary data.</text>
</comment>
<sequence length="29" mass="3426">MIRITEDALDYLRKKNYVVLLKLVNTSLC</sequence>
<dbReference type="EMBL" id="VSSQ01006844">
    <property type="protein sequence ID" value="MPM34024.1"/>
    <property type="molecule type" value="Genomic_DNA"/>
</dbReference>
<accession>A0A644Z7E3</accession>
<evidence type="ECO:0000313" key="1">
    <source>
        <dbReference type="EMBL" id="MPM34024.1"/>
    </source>
</evidence>
<protein>
    <submittedName>
        <fullName evidence="1">Uncharacterized protein</fullName>
    </submittedName>
</protein>
<reference evidence="1" key="1">
    <citation type="submission" date="2019-08" db="EMBL/GenBank/DDBJ databases">
        <authorList>
            <person name="Kucharzyk K."/>
            <person name="Murdoch R.W."/>
            <person name="Higgins S."/>
            <person name="Loffler F."/>
        </authorList>
    </citation>
    <scope>NUCLEOTIDE SEQUENCE</scope>
</reference>
<proteinExistence type="predicted"/>
<name>A0A644Z7E3_9ZZZZ</name>
<gene>
    <name evidence="1" type="ORF">SDC9_80605</name>
</gene>